<name>A0A6G6Y0M5_9SPHN</name>
<keyword evidence="1" id="KW-0812">Transmembrane</keyword>
<comment type="subcellular location">
    <subcellularLocation>
        <location evidence="1">Cell membrane</location>
        <topology evidence="1">Multi-pass membrane protein</topology>
    </subcellularLocation>
</comment>
<keyword evidence="1" id="KW-0472">Membrane</keyword>
<evidence type="ECO:0000313" key="3">
    <source>
        <dbReference type="Proteomes" id="UP000501568"/>
    </source>
</evidence>
<feature type="transmembrane region" description="Helical" evidence="1">
    <location>
        <begin position="181"/>
        <end position="201"/>
    </location>
</feature>
<dbReference type="Pfam" id="PF02104">
    <property type="entry name" value="SURF1"/>
    <property type="match status" value="1"/>
</dbReference>
<dbReference type="EMBL" id="CP049109">
    <property type="protein sequence ID" value="QIG78357.1"/>
    <property type="molecule type" value="Genomic_DNA"/>
</dbReference>
<dbReference type="InterPro" id="IPR002994">
    <property type="entry name" value="Surf1/Shy1"/>
</dbReference>
<comment type="similarity">
    <text evidence="1">Belongs to the SURF1 family.</text>
</comment>
<reference evidence="2 3" key="1">
    <citation type="submission" date="2020-02" db="EMBL/GenBank/DDBJ databases">
        <authorList>
            <person name="Zheng R.K."/>
            <person name="Sun C.M."/>
        </authorList>
    </citation>
    <scope>NUCLEOTIDE SEQUENCE [LARGE SCALE GENOMIC DNA]</scope>
    <source>
        <strain evidence="3">zrk23</strain>
    </source>
</reference>
<protein>
    <recommendedName>
        <fullName evidence="1">SURF1-like protein</fullName>
    </recommendedName>
</protein>
<evidence type="ECO:0000313" key="2">
    <source>
        <dbReference type="EMBL" id="QIG78357.1"/>
    </source>
</evidence>
<sequence>MMPRLPLLPTLIVALAVAAMIALGFWQLDRRTWKLALIEQFSGKLEQPEIAFPRPPVGEQYLFRRASAFCLRPTGWDRRAGHSVDGTTGYRMIAQCATGGGEGPVLLVDMGVTNDPNAQPDWKGGEVHGVIAAAPGSESLIGSALSNEAAPTMLMLVSDTPAPGLEATTPPDPAGLPNNHLAYAVQWFLFAGVAVIIYLLALRRRQRKEETPGEGAAKP</sequence>
<dbReference type="PROSITE" id="PS50895">
    <property type="entry name" value="SURF1"/>
    <property type="match status" value="1"/>
</dbReference>
<dbReference type="GO" id="GO:0005886">
    <property type="term" value="C:plasma membrane"/>
    <property type="evidence" value="ECO:0007669"/>
    <property type="project" value="UniProtKB-SubCell"/>
</dbReference>
<proteinExistence type="inferred from homology"/>
<evidence type="ECO:0000256" key="1">
    <source>
        <dbReference type="RuleBase" id="RU363076"/>
    </source>
</evidence>
<accession>A0A6G6Y0M5</accession>
<gene>
    <name evidence="2" type="ORF">G5C33_00130</name>
</gene>
<dbReference type="CDD" id="cd06662">
    <property type="entry name" value="SURF1"/>
    <property type="match status" value="1"/>
</dbReference>
<keyword evidence="1" id="KW-1003">Cell membrane</keyword>
<keyword evidence="3" id="KW-1185">Reference proteome</keyword>
<dbReference type="AlphaFoldDB" id="A0A6G6Y0M5"/>
<dbReference type="KEGG" id="spzr:G5C33_00130"/>
<comment type="caution">
    <text evidence="1">Lacks conserved residue(s) required for the propagation of feature annotation.</text>
</comment>
<keyword evidence="1" id="KW-1133">Transmembrane helix</keyword>
<dbReference type="Proteomes" id="UP000501568">
    <property type="component" value="Chromosome"/>
</dbReference>
<organism evidence="2 3">
    <name type="scientific">Stakelama tenebrarum</name>
    <dbReference type="NCBI Taxonomy" id="2711215"/>
    <lineage>
        <taxon>Bacteria</taxon>
        <taxon>Pseudomonadati</taxon>
        <taxon>Pseudomonadota</taxon>
        <taxon>Alphaproteobacteria</taxon>
        <taxon>Sphingomonadales</taxon>
        <taxon>Sphingomonadaceae</taxon>
        <taxon>Stakelama</taxon>
    </lineage>
</organism>